<dbReference type="AlphaFoldDB" id="A0A8A1L939"/>
<organism evidence="1 2">
    <name type="scientific">Ajellomyces capsulatus (strain H88)</name>
    <name type="common">Darling's disease fungus</name>
    <name type="synonym">Histoplasma capsulatum</name>
    <dbReference type="NCBI Taxonomy" id="544711"/>
    <lineage>
        <taxon>Eukaryota</taxon>
        <taxon>Fungi</taxon>
        <taxon>Dikarya</taxon>
        <taxon>Ascomycota</taxon>
        <taxon>Pezizomycotina</taxon>
        <taxon>Eurotiomycetes</taxon>
        <taxon>Eurotiomycetidae</taxon>
        <taxon>Onygenales</taxon>
        <taxon>Ajellomycetaceae</taxon>
        <taxon>Histoplasma</taxon>
    </lineage>
</organism>
<protein>
    <submittedName>
        <fullName evidence="1">Uncharacterized protein</fullName>
    </submittedName>
</protein>
<accession>A0A8A1L939</accession>
<gene>
    <name evidence="1" type="ORF">I7I53_11337</name>
</gene>
<evidence type="ECO:0000313" key="1">
    <source>
        <dbReference type="EMBL" id="QSS50589.1"/>
    </source>
</evidence>
<dbReference type="EMBL" id="CP069102">
    <property type="protein sequence ID" value="QSS50589.1"/>
    <property type="molecule type" value="Genomic_DNA"/>
</dbReference>
<reference evidence="1" key="1">
    <citation type="submission" date="2021-01" db="EMBL/GenBank/DDBJ databases">
        <title>Chromosome-level genome assembly of a human fungal pathogen reveals clustering of transcriptionally co-regulated genes.</title>
        <authorList>
            <person name="Voorhies M."/>
            <person name="Cohen S."/>
            <person name="Shea T.P."/>
            <person name="Petrus S."/>
            <person name="Munoz J.F."/>
            <person name="Poplawski S."/>
            <person name="Goldman W.E."/>
            <person name="Michael T."/>
            <person name="Cuomo C.A."/>
            <person name="Sil A."/>
            <person name="Beyhan S."/>
        </authorList>
    </citation>
    <scope>NUCLEOTIDE SEQUENCE</scope>
    <source>
        <strain evidence="1">H88</strain>
    </source>
</reference>
<dbReference type="Proteomes" id="UP000663419">
    <property type="component" value="Chromosome 1"/>
</dbReference>
<proteinExistence type="predicted"/>
<dbReference type="VEuPathDB" id="FungiDB:I7I53_11337"/>
<evidence type="ECO:0000313" key="2">
    <source>
        <dbReference type="Proteomes" id="UP000663419"/>
    </source>
</evidence>
<sequence length="70" mass="8083">MEIPSFRERPNNDLYCKDSIEFSQTNGWAKISIPYLYIIGVIDYRFIVETQFQSYPSSIHFILGCGLSGI</sequence>
<name>A0A8A1L939_AJEC8</name>